<evidence type="ECO:0000313" key="6">
    <source>
        <dbReference type="Proteomes" id="UP000003860"/>
    </source>
</evidence>
<feature type="domain" description="HTH cro/C1-type" evidence="4">
    <location>
        <begin position="14"/>
        <end position="68"/>
    </location>
</feature>
<dbReference type="GO" id="GO:0003700">
    <property type="term" value="F:DNA-binding transcription factor activity"/>
    <property type="evidence" value="ECO:0007669"/>
    <property type="project" value="TreeGrafter"/>
</dbReference>
<dbReference type="PANTHER" id="PTHR46797">
    <property type="entry name" value="HTH-TYPE TRANSCRIPTIONAL REGULATOR"/>
    <property type="match status" value="1"/>
</dbReference>
<dbReference type="Pfam" id="PF01381">
    <property type="entry name" value="HTH_3"/>
    <property type="match status" value="1"/>
</dbReference>
<accession>F1THF9</accession>
<dbReference type="GO" id="GO:0003677">
    <property type="term" value="F:DNA binding"/>
    <property type="evidence" value="ECO:0007669"/>
    <property type="project" value="UniProtKB-KW"/>
</dbReference>
<evidence type="ECO:0000259" key="4">
    <source>
        <dbReference type="PROSITE" id="PS50943"/>
    </source>
</evidence>
<reference evidence="5" key="1">
    <citation type="submission" date="2009-07" db="EMBL/GenBank/DDBJ databases">
        <authorList>
            <consortium name="US DOE Joint Genome Institute (JGI-PGF)"/>
            <person name="Lucas S."/>
            <person name="Copeland A."/>
            <person name="Lapidus A."/>
            <person name="Glavina del Rio T."/>
            <person name="Tice H."/>
            <person name="Bruce D."/>
            <person name="Goodwin L."/>
            <person name="Pitluck S."/>
            <person name="Larimer F."/>
            <person name="Land M.L."/>
            <person name="Mouttaki H."/>
            <person name="He Z."/>
            <person name="Zhou J."/>
            <person name="Hemme C.L."/>
        </authorList>
    </citation>
    <scope>NUCLEOTIDE SEQUENCE</scope>
    <source>
        <strain evidence="5">DSM 2782</strain>
    </source>
</reference>
<dbReference type="eggNOG" id="COG1396">
    <property type="taxonomic scope" value="Bacteria"/>
</dbReference>
<dbReference type="Gene3D" id="1.10.260.40">
    <property type="entry name" value="lambda repressor-like DNA-binding domains"/>
    <property type="match status" value="1"/>
</dbReference>
<evidence type="ECO:0000256" key="1">
    <source>
        <dbReference type="ARBA" id="ARBA00023015"/>
    </source>
</evidence>
<proteinExistence type="predicted"/>
<dbReference type="SUPFAM" id="SSF47413">
    <property type="entry name" value="lambda repressor-like DNA-binding domains"/>
    <property type="match status" value="1"/>
</dbReference>
<dbReference type="STRING" id="588581.Cpap_0456"/>
<evidence type="ECO:0000313" key="5">
    <source>
        <dbReference type="EMBL" id="EGD46162.1"/>
    </source>
</evidence>
<protein>
    <submittedName>
        <fullName evidence="5">Helix-turn-helix domain protein</fullName>
    </submittedName>
</protein>
<dbReference type="RefSeq" id="WP_004621856.1">
    <property type="nucleotide sequence ID" value="NZ_ACXX02000016.1"/>
</dbReference>
<name>F1THF9_9FIRM</name>
<dbReference type="PANTHER" id="PTHR46797:SF23">
    <property type="entry name" value="HTH-TYPE TRANSCRIPTIONAL REGULATOR SUTR"/>
    <property type="match status" value="1"/>
</dbReference>
<keyword evidence="2" id="KW-0238">DNA-binding</keyword>
<reference evidence="5" key="2">
    <citation type="submission" date="2011-01" db="EMBL/GenBank/DDBJ databases">
        <title>The Non-contiguous Finished genome of Clostridium papyrosolvens.</title>
        <authorList>
            <person name="Lucas S."/>
            <person name="Copeland A."/>
            <person name="Lapidus A."/>
            <person name="Cheng J.-F."/>
            <person name="Goodwin L."/>
            <person name="Pitluck S."/>
            <person name="Misra M."/>
            <person name="Chertkov O."/>
            <person name="Detter J.C."/>
            <person name="Han C."/>
            <person name="Tapia R."/>
            <person name="Land M."/>
            <person name="Hauser L."/>
            <person name="Kyrpides N."/>
            <person name="Ivanova N."/>
            <person name="Pagani I."/>
            <person name="Mouttaki H."/>
            <person name="He Z."/>
            <person name="Zhou J."/>
            <person name="Hemme C.L."/>
            <person name="Woyke T."/>
        </authorList>
    </citation>
    <scope>NUCLEOTIDE SEQUENCE [LARGE SCALE GENOMIC DNA]</scope>
    <source>
        <strain evidence="5">DSM 2782</strain>
    </source>
</reference>
<dbReference type="PROSITE" id="PS50943">
    <property type="entry name" value="HTH_CROC1"/>
    <property type="match status" value="1"/>
</dbReference>
<dbReference type="InterPro" id="IPR001387">
    <property type="entry name" value="Cro/C1-type_HTH"/>
</dbReference>
<keyword evidence="1" id="KW-0805">Transcription regulation</keyword>
<dbReference type="CDD" id="cd00093">
    <property type="entry name" value="HTH_XRE"/>
    <property type="match status" value="1"/>
</dbReference>
<dbReference type="InterPro" id="IPR050807">
    <property type="entry name" value="TransReg_Diox_bact_type"/>
</dbReference>
<evidence type="ECO:0000256" key="2">
    <source>
        <dbReference type="ARBA" id="ARBA00023125"/>
    </source>
</evidence>
<gene>
    <name evidence="5" type="ORF">Cpap_0456</name>
</gene>
<dbReference type="AlphaFoldDB" id="F1THF9"/>
<organism evidence="5 6">
    <name type="scientific">Ruminiclostridium papyrosolvens DSM 2782</name>
    <dbReference type="NCBI Taxonomy" id="588581"/>
    <lineage>
        <taxon>Bacteria</taxon>
        <taxon>Bacillati</taxon>
        <taxon>Bacillota</taxon>
        <taxon>Clostridia</taxon>
        <taxon>Eubacteriales</taxon>
        <taxon>Oscillospiraceae</taxon>
        <taxon>Ruminiclostridium</taxon>
    </lineage>
</organism>
<dbReference type="SMART" id="SM00530">
    <property type="entry name" value="HTH_XRE"/>
    <property type="match status" value="1"/>
</dbReference>
<evidence type="ECO:0000256" key="3">
    <source>
        <dbReference type="ARBA" id="ARBA00023163"/>
    </source>
</evidence>
<dbReference type="EMBL" id="ACXX02000016">
    <property type="protein sequence ID" value="EGD46162.1"/>
    <property type="molecule type" value="Genomic_DNA"/>
</dbReference>
<comment type="caution">
    <text evidence="5">The sequence shown here is derived from an EMBL/GenBank/DDBJ whole genome shotgun (WGS) entry which is preliminary data.</text>
</comment>
<dbReference type="InterPro" id="IPR010982">
    <property type="entry name" value="Lambda_DNA-bd_dom_sf"/>
</dbReference>
<dbReference type="GO" id="GO:0005829">
    <property type="term" value="C:cytosol"/>
    <property type="evidence" value="ECO:0007669"/>
    <property type="project" value="TreeGrafter"/>
</dbReference>
<keyword evidence="6" id="KW-1185">Reference proteome</keyword>
<dbReference type="Proteomes" id="UP000003860">
    <property type="component" value="Unassembled WGS sequence"/>
</dbReference>
<sequence>MEKKLDLKGIGLRIRSEREKIGLTREQFAEQVGISPLYVGQIERGQRAMSLKTFVKIADSLHANTDFLIYGIEERASGTDKDGVLNLLEKCSVRELKLAEEMLKLLLTYIK</sequence>
<keyword evidence="3" id="KW-0804">Transcription</keyword>